<keyword evidence="6 7" id="KW-0472">Membrane</keyword>
<keyword evidence="3" id="KW-1003">Cell membrane</keyword>
<evidence type="ECO:0000313" key="10">
    <source>
        <dbReference type="EMBL" id="TDE14289.1"/>
    </source>
</evidence>
<dbReference type="PANTHER" id="PTHR43386:SF25">
    <property type="entry name" value="PEPTIDE ABC TRANSPORTER PERMEASE PROTEIN"/>
    <property type="match status" value="1"/>
</dbReference>
<proteinExistence type="inferred from homology"/>
<feature type="transmembrane region" description="Helical" evidence="7">
    <location>
        <begin position="274"/>
        <end position="299"/>
    </location>
</feature>
<feature type="transmembrane region" description="Helical" evidence="7">
    <location>
        <begin position="216"/>
        <end position="238"/>
    </location>
</feature>
<dbReference type="GO" id="GO:0055085">
    <property type="term" value="P:transmembrane transport"/>
    <property type="evidence" value="ECO:0007669"/>
    <property type="project" value="InterPro"/>
</dbReference>
<evidence type="ECO:0000256" key="4">
    <source>
        <dbReference type="ARBA" id="ARBA00022692"/>
    </source>
</evidence>
<accession>A0A4R5DJV9</accession>
<feature type="transmembrane region" description="Helical" evidence="7">
    <location>
        <begin position="42"/>
        <end position="62"/>
    </location>
</feature>
<evidence type="ECO:0000256" key="8">
    <source>
        <dbReference type="SAM" id="MobiDB-lite"/>
    </source>
</evidence>
<dbReference type="SUPFAM" id="SSF161098">
    <property type="entry name" value="MetI-like"/>
    <property type="match status" value="1"/>
</dbReference>
<feature type="transmembrane region" description="Helical" evidence="7">
    <location>
        <begin position="142"/>
        <end position="162"/>
    </location>
</feature>
<feature type="compositionally biased region" description="Polar residues" evidence="8">
    <location>
        <begin position="1"/>
        <end position="10"/>
    </location>
</feature>
<gene>
    <name evidence="10" type="ORF">E1269_03800</name>
</gene>
<evidence type="ECO:0000256" key="7">
    <source>
        <dbReference type="RuleBase" id="RU363032"/>
    </source>
</evidence>
<feature type="transmembrane region" description="Helical" evidence="7">
    <location>
        <begin position="168"/>
        <end position="186"/>
    </location>
</feature>
<comment type="subcellular location">
    <subcellularLocation>
        <location evidence="1 7">Cell membrane</location>
        <topology evidence="1 7">Multi-pass membrane protein</topology>
    </subcellularLocation>
</comment>
<dbReference type="RefSeq" id="WP_131891426.1">
    <property type="nucleotide sequence ID" value="NZ_SMKZ01000003.1"/>
</dbReference>
<name>A0A4R5DJV9_9ACTN</name>
<dbReference type="InParanoid" id="A0A4R5DJV9"/>
<dbReference type="GO" id="GO:0005886">
    <property type="term" value="C:plasma membrane"/>
    <property type="evidence" value="ECO:0007669"/>
    <property type="project" value="UniProtKB-SubCell"/>
</dbReference>
<comment type="caution">
    <text evidence="10">The sequence shown here is derived from an EMBL/GenBank/DDBJ whole genome shotgun (WGS) entry which is preliminary data.</text>
</comment>
<dbReference type="AlphaFoldDB" id="A0A4R5DJV9"/>
<reference evidence="10 11" key="1">
    <citation type="submission" date="2019-03" db="EMBL/GenBank/DDBJ databases">
        <title>Draft genome sequences of novel Actinobacteria.</title>
        <authorList>
            <person name="Sahin N."/>
            <person name="Ay H."/>
            <person name="Saygin H."/>
        </authorList>
    </citation>
    <scope>NUCLEOTIDE SEQUENCE [LARGE SCALE GENOMIC DNA]</scope>
    <source>
        <strain evidence="10 11">5K138</strain>
    </source>
</reference>
<sequence>MNRQGSSVQASGIHADAPKTAIEGTTGPQPHRSRGRRFPAPLVTGTALIASACLVALISLWWTPFDLTGVDTAGSLLPPLSDGHLLGTDRLGRDVTSQIMAGARNSLIVGGAATGIAIVVGVVVGLITAASGRVAREVITRVIDIGVAIPALLVALVLATVLGPGRATVIAAIVISFVPWAARVSVGPARQILAREYVEAAFAYGRSRWYVMMRHVLPNIGSLIAVQAAIMFATAVLAEAALSFLGVGEPPPAQSWGRLLSESQSVAHQAPTLVIFPGLAITAVVLGFMLLGNGVHALLDPHQRRREMEARE</sequence>
<dbReference type="Pfam" id="PF00528">
    <property type="entry name" value="BPD_transp_1"/>
    <property type="match status" value="1"/>
</dbReference>
<keyword evidence="2 7" id="KW-0813">Transport</keyword>
<dbReference type="EMBL" id="SMKZ01000003">
    <property type="protein sequence ID" value="TDE14289.1"/>
    <property type="molecule type" value="Genomic_DNA"/>
</dbReference>
<dbReference type="OrthoDB" id="8906042at2"/>
<feature type="transmembrane region" description="Helical" evidence="7">
    <location>
        <begin position="107"/>
        <end position="130"/>
    </location>
</feature>
<feature type="region of interest" description="Disordered" evidence="8">
    <location>
        <begin position="1"/>
        <end position="37"/>
    </location>
</feature>
<keyword evidence="4 7" id="KW-0812">Transmembrane</keyword>
<evidence type="ECO:0000256" key="2">
    <source>
        <dbReference type="ARBA" id="ARBA00022448"/>
    </source>
</evidence>
<evidence type="ECO:0000256" key="5">
    <source>
        <dbReference type="ARBA" id="ARBA00022989"/>
    </source>
</evidence>
<comment type="similarity">
    <text evidence="7">Belongs to the binding-protein-dependent transport system permease family.</text>
</comment>
<dbReference type="Gene3D" id="1.10.3720.10">
    <property type="entry name" value="MetI-like"/>
    <property type="match status" value="1"/>
</dbReference>
<dbReference type="PANTHER" id="PTHR43386">
    <property type="entry name" value="OLIGOPEPTIDE TRANSPORT SYSTEM PERMEASE PROTEIN APPC"/>
    <property type="match status" value="1"/>
</dbReference>
<feature type="domain" description="ABC transmembrane type-1" evidence="9">
    <location>
        <begin position="103"/>
        <end position="292"/>
    </location>
</feature>
<dbReference type="PROSITE" id="PS50928">
    <property type="entry name" value="ABC_TM1"/>
    <property type="match status" value="1"/>
</dbReference>
<evidence type="ECO:0000256" key="1">
    <source>
        <dbReference type="ARBA" id="ARBA00004651"/>
    </source>
</evidence>
<protein>
    <submittedName>
        <fullName evidence="10">ABC transporter permease</fullName>
    </submittedName>
</protein>
<dbReference type="InterPro" id="IPR035906">
    <property type="entry name" value="MetI-like_sf"/>
</dbReference>
<keyword evidence="11" id="KW-1185">Reference proteome</keyword>
<dbReference type="InterPro" id="IPR050366">
    <property type="entry name" value="BP-dependent_transpt_permease"/>
</dbReference>
<evidence type="ECO:0000259" key="9">
    <source>
        <dbReference type="PROSITE" id="PS50928"/>
    </source>
</evidence>
<keyword evidence="5 7" id="KW-1133">Transmembrane helix</keyword>
<dbReference type="InterPro" id="IPR000515">
    <property type="entry name" value="MetI-like"/>
</dbReference>
<dbReference type="Proteomes" id="UP000294739">
    <property type="component" value="Unassembled WGS sequence"/>
</dbReference>
<evidence type="ECO:0000256" key="3">
    <source>
        <dbReference type="ARBA" id="ARBA00022475"/>
    </source>
</evidence>
<evidence type="ECO:0000256" key="6">
    <source>
        <dbReference type="ARBA" id="ARBA00023136"/>
    </source>
</evidence>
<dbReference type="CDD" id="cd06261">
    <property type="entry name" value="TM_PBP2"/>
    <property type="match status" value="1"/>
</dbReference>
<organism evidence="10 11">
    <name type="scientific">Jiangella asiatica</name>
    <dbReference type="NCBI Taxonomy" id="2530372"/>
    <lineage>
        <taxon>Bacteria</taxon>
        <taxon>Bacillati</taxon>
        <taxon>Actinomycetota</taxon>
        <taxon>Actinomycetes</taxon>
        <taxon>Jiangellales</taxon>
        <taxon>Jiangellaceae</taxon>
        <taxon>Jiangella</taxon>
    </lineage>
</organism>
<evidence type="ECO:0000313" key="11">
    <source>
        <dbReference type="Proteomes" id="UP000294739"/>
    </source>
</evidence>